<gene>
    <name evidence="2" type="ORF">PCOR1329_LOCUS81744</name>
</gene>
<comment type="caution">
    <text evidence="2">The sequence shown here is derived from an EMBL/GenBank/DDBJ whole genome shotgun (WGS) entry which is preliminary data.</text>
</comment>
<evidence type="ECO:0000256" key="1">
    <source>
        <dbReference type="SAM" id="MobiDB-lite"/>
    </source>
</evidence>
<protein>
    <submittedName>
        <fullName evidence="2">Uncharacterized protein</fullName>
    </submittedName>
</protein>
<dbReference type="Proteomes" id="UP001189429">
    <property type="component" value="Unassembled WGS sequence"/>
</dbReference>
<organism evidence="2 3">
    <name type="scientific">Prorocentrum cordatum</name>
    <dbReference type="NCBI Taxonomy" id="2364126"/>
    <lineage>
        <taxon>Eukaryota</taxon>
        <taxon>Sar</taxon>
        <taxon>Alveolata</taxon>
        <taxon>Dinophyceae</taxon>
        <taxon>Prorocentrales</taxon>
        <taxon>Prorocentraceae</taxon>
        <taxon>Prorocentrum</taxon>
    </lineage>
</organism>
<accession>A0ABN9Y1X6</accession>
<name>A0ABN9Y1X6_9DINO</name>
<sequence length="92" mass="9943">MLGRRLHQGEEPTSVVDTQKILPSDSLNGPNDYHSPSSRVDAKHCESLDGRVLMCQAVRPMRGAIAEQARQAISSFSLATSPLSRPRTLGSA</sequence>
<evidence type="ECO:0000313" key="2">
    <source>
        <dbReference type="EMBL" id="CAK0906430.1"/>
    </source>
</evidence>
<feature type="region of interest" description="Disordered" evidence="1">
    <location>
        <begin position="1"/>
        <end position="41"/>
    </location>
</feature>
<dbReference type="EMBL" id="CAUYUJ010021689">
    <property type="protein sequence ID" value="CAK0906430.1"/>
    <property type="molecule type" value="Genomic_DNA"/>
</dbReference>
<evidence type="ECO:0000313" key="3">
    <source>
        <dbReference type="Proteomes" id="UP001189429"/>
    </source>
</evidence>
<proteinExistence type="predicted"/>
<feature type="compositionally biased region" description="Polar residues" evidence="1">
    <location>
        <begin position="25"/>
        <end position="38"/>
    </location>
</feature>
<keyword evidence="3" id="KW-1185">Reference proteome</keyword>
<reference evidence="2" key="1">
    <citation type="submission" date="2023-10" db="EMBL/GenBank/DDBJ databases">
        <authorList>
            <person name="Chen Y."/>
            <person name="Shah S."/>
            <person name="Dougan E. K."/>
            <person name="Thang M."/>
            <person name="Chan C."/>
        </authorList>
    </citation>
    <scope>NUCLEOTIDE SEQUENCE [LARGE SCALE GENOMIC DNA]</scope>
</reference>